<comment type="caution">
    <text evidence="3">The sequence shown here is derived from an EMBL/GenBank/DDBJ whole genome shotgun (WGS) entry which is preliminary data.</text>
</comment>
<evidence type="ECO:0000256" key="2">
    <source>
        <dbReference type="SAM" id="SignalP"/>
    </source>
</evidence>
<accession>A0A1Z5KLZ3</accession>
<feature type="signal peptide" evidence="2">
    <location>
        <begin position="1"/>
        <end position="25"/>
    </location>
</feature>
<reference evidence="3 4" key="1">
    <citation type="journal article" date="2015" name="Plant Cell">
        <title>Oil accumulation by the oleaginous diatom Fistulifera solaris as revealed by the genome and transcriptome.</title>
        <authorList>
            <person name="Tanaka T."/>
            <person name="Maeda Y."/>
            <person name="Veluchamy A."/>
            <person name="Tanaka M."/>
            <person name="Abida H."/>
            <person name="Marechal E."/>
            <person name="Bowler C."/>
            <person name="Muto M."/>
            <person name="Sunaga Y."/>
            <person name="Tanaka M."/>
            <person name="Yoshino T."/>
            <person name="Taniguchi T."/>
            <person name="Fukuda Y."/>
            <person name="Nemoto M."/>
            <person name="Matsumoto M."/>
            <person name="Wong P.S."/>
            <person name="Aburatani S."/>
            <person name="Fujibuchi W."/>
        </authorList>
    </citation>
    <scope>NUCLEOTIDE SEQUENCE [LARGE SCALE GENOMIC DNA]</scope>
    <source>
        <strain evidence="3 4">JPCC DA0580</strain>
    </source>
</reference>
<proteinExistence type="predicted"/>
<evidence type="ECO:0000313" key="3">
    <source>
        <dbReference type="EMBL" id="GAX27082.1"/>
    </source>
</evidence>
<dbReference type="Proteomes" id="UP000198406">
    <property type="component" value="Unassembled WGS sequence"/>
</dbReference>
<dbReference type="AlphaFoldDB" id="A0A1Z5KLZ3"/>
<protein>
    <submittedName>
        <fullName evidence="3">Uncharacterized protein</fullName>
    </submittedName>
</protein>
<feature type="compositionally biased region" description="Acidic residues" evidence="1">
    <location>
        <begin position="45"/>
        <end position="68"/>
    </location>
</feature>
<feature type="region of interest" description="Disordered" evidence="1">
    <location>
        <begin position="45"/>
        <end position="105"/>
    </location>
</feature>
<dbReference type="InParanoid" id="A0A1Z5KLZ3"/>
<feature type="compositionally biased region" description="Low complexity" evidence="1">
    <location>
        <begin position="86"/>
        <end position="98"/>
    </location>
</feature>
<feature type="compositionally biased region" description="Basic and acidic residues" evidence="1">
    <location>
        <begin position="73"/>
        <end position="85"/>
    </location>
</feature>
<feature type="chain" id="PRO_5013278209" evidence="2">
    <location>
        <begin position="26"/>
        <end position="160"/>
    </location>
</feature>
<keyword evidence="4" id="KW-1185">Reference proteome</keyword>
<gene>
    <name evidence="3" type="ORF">FisN_13Lu382</name>
</gene>
<evidence type="ECO:0000256" key="1">
    <source>
        <dbReference type="SAM" id="MobiDB-lite"/>
    </source>
</evidence>
<name>A0A1Z5KLZ3_FISSO</name>
<organism evidence="3 4">
    <name type="scientific">Fistulifera solaris</name>
    <name type="common">Oleaginous diatom</name>
    <dbReference type="NCBI Taxonomy" id="1519565"/>
    <lineage>
        <taxon>Eukaryota</taxon>
        <taxon>Sar</taxon>
        <taxon>Stramenopiles</taxon>
        <taxon>Ochrophyta</taxon>
        <taxon>Bacillariophyta</taxon>
        <taxon>Bacillariophyceae</taxon>
        <taxon>Bacillariophycidae</taxon>
        <taxon>Naviculales</taxon>
        <taxon>Naviculaceae</taxon>
        <taxon>Fistulifera</taxon>
    </lineage>
</organism>
<sequence length="160" mass="18177">MLRQSHFWSLTVSLGILTAVSIASATISLGDNAFNAKKVPFETLDDTDVDTDTETDESSCDLEDDEVQQGEQAFRKEESVHEVKEQQVSQRQQAQETENMAAASETVSINDDTVCEVQEEPDVVKEEMIAIITVKNETAWEWPDLFTRINRFRFSERLEI</sequence>
<keyword evidence="2" id="KW-0732">Signal</keyword>
<dbReference type="EMBL" id="BDSP01000253">
    <property type="protein sequence ID" value="GAX27082.1"/>
    <property type="molecule type" value="Genomic_DNA"/>
</dbReference>
<evidence type="ECO:0000313" key="4">
    <source>
        <dbReference type="Proteomes" id="UP000198406"/>
    </source>
</evidence>